<dbReference type="InterPro" id="IPR001356">
    <property type="entry name" value="HD"/>
</dbReference>
<dbReference type="GO" id="GO:0046872">
    <property type="term" value="F:metal ion binding"/>
    <property type="evidence" value="ECO:0007669"/>
    <property type="project" value="UniProtKB-KW"/>
</dbReference>
<dbReference type="Pfam" id="PF14931">
    <property type="entry name" value="IFT20"/>
    <property type="match status" value="1"/>
</dbReference>
<dbReference type="AlphaFoldDB" id="A0A915EXA5"/>
<dbReference type="CDD" id="cd08368">
    <property type="entry name" value="LIM"/>
    <property type="match status" value="1"/>
</dbReference>
<evidence type="ECO:0000256" key="9">
    <source>
        <dbReference type="PROSITE-ProRule" id="PRU00108"/>
    </source>
</evidence>
<dbReference type="PROSITE" id="PS00478">
    <property type="entry name" value="LIM_DOMAIN_1"/>
    <property type="match status" value="1"/>
</dbReference>
<dbReference type="Pfam" id="PF00046">
    <property type="entry name" value="Homeodomain"/>
    <property type="match status" value="1"/>
</dbReference>
<dbReference type="PANTHER" id="PTHR24208">
    <property type="entry name" value="LIM/HOMEOBOX PROTEIN LHX"/>
    <property type="match status" value="1"/>
</dbReference>
<dbReference type="SMART" id="SM00389">
    <property type="entry name" value="HOX"/>
    <property type="match status" value="1"/>
</dbReference>
<reference evidence="16" key="1">
    <citation type="submission" date="2022-11" db="UniProtKB">
        <authorList>
            <consortium name="WormBaseParasite"/>
        </authorList>
    </citation>
    <scope>IDENTIFICATION</scope>
</reference>
<dbReference type="InterPro" id="IPR017970">
    <property type="entry name" value="Homeobox_CS"/>
</dbReference>
<dbReference type="InterPro" id="IPR001781">
    <property type="entry name" value="Znf_LIM"/>
</dbReference>
<evidence type="ECO:0000256" key="2">
    <source>
        <dbReference type="ARBA" id="ARBA00022723"/>
    </source>
</evidence>
<feature type="region of interest" description="Disordered" evidence="12">
    <location>
        <begin position="366"/>
        <end position="410"/>
    </location>
</feature>
<dbReference type="InterPro" id="IPR009057">
    <property type="entry name" value="Homeodomain-like_sf"/>
</dbReference>
<feature type="domain" description="Homeobox" evidence="14">
    <location>
        <begin position="404"/>
        <end position="464"/>
    </location>
</feature>
<evidence type="ECO:0000259" key="13">
    <source>
        <dbReference type="PROSITE" id="PS50023"/>
    </source>
</evidence>
<keyword evidence="6 9" id="KW-0238">DNA-binding</keyword>
<dbReference type="GO" id="GO:0000981">
    <property type="term" value="F:DNA-binding transcription factor activity, RNA polymerase II-specific"/>
    <property type="evidence" value="ECO:0007669"/>
    <property type="project" value="InterPro"/>
</dbReference>
<dbReference type="CDD" id="cd00086">
    <property type="entry name" value="homeodomain"/>
    <property type="match status" value="1"/>
</dbReference>
<dbReference type="Pfam" id="PF00412">
    <property type="entry name" value="LIM"/>
    <property type="match status" value="1"/>
</dbReference>
<dbReference type="InterPro" id="IPR050453">
    <property type="entry name" value="LIM_Homeobox_TF"/>
</dbReference>
<name>A0A915EXA5_9CEST</name>
<evidence type="ECO:0000256" key="7">
    <source>
        <dbReference type="ARBA" id="ARBA00023155"/>
    </source>
</evidence>
<evidence type="ECO:0000256" key="5">
    <source>
        <dbReference type="ARBA" id="ARBA00023038"/>
    </source>
</evidence>
<keyword evidence="8 9" id="KW-0539">Nucleus</keyword>
<dbReference type="SMART" id="SM00132">
    <property type="entry name" value="LIM"/>
    <property type="match status" value="2"/>
</dbReference>
<evidence type="ECO:0000256" key="11">
    <source>
        <dbReference type="RuleBase" id="RU000682"/>
    </source>
</evidence>
<dbReference type="InterPro" id="IPR028172">
    <property type="entry name" value="FT20"/>
</dbReference>
<evidence type="ECO:0000256" key="12">
    <source>
        <dbReference type="SAM" id="MobiDB-lite"/>
    </source>
</evidence>
<keyword evidence="15" id="KW-1185">Reference proteome</keyword>
<evidence type="ECO:0000256" key="10">
    <source>
        <dbReference type="PROSITE-ProRule" id="PRU00125"/>
    </source>
</evidence>
<proteinExistence type="predicted"/>
<dbReference type="SUPFAM" id="SSF57716">
    <property type="entry name" value="Glucocorticoid receptor-like (DNA-binding domain)"/>
    <property type="match status" value="1"/>
</dbReference>
<dbReference type="Gene3D" id="2.10.110.10">
    <property type="entry name" value="Cysteine Rich Protein"/>
    <property type="match status" value="2"/>
</dbReference>
<dbReference type="FunFam" id="1.10.10.60:FF:000027">
    <property type="entry name" value="LIM/homeobox protein Lhx9"/>
    <property type="match status" value="1"/>
</dbReference>
<dbReference type="Proteomes" id="UP000887562">
    <property type="component" value="Unplaced"/>
</dbReference>
<sequence>MCFLLCWQSEENAMVMVTTFRDYATSSTANQSRWIPCIHFTIDSLQELLVMKLRILDPSIMQATADFKEECAGFINKTEEFQSVTKTVMELFKTISTKVEKMKIKCICSRNQLESIDRKKREEQELLETRLLEARIECERQSRHRGRTHELSIGWLNPISSGSAIEPPCGPLGHHFMECSHALEEGFLSVDECHFPDTSKHIGDLVVSPYEATYESPDQPINIVCANCGKPIIERHYLLADGQFWHATCLRCALCGCDLQWQTSCFHHKGRLLCWQDYANCTTCPTCDRRFCEGDLVISFQMDLSFHVECLRCRTCEATFQIGDRCFVENGERHGVSCLTCHHLKPRRTRSRPAFFQMTSNFTTSSGNVNTTASSSSSTEVTGEEIQGKAKNRPISSASVASDNPQKRIRTSFKHDQLRLMKAYFRMNQNPDSKELRHLSAQTSLSKRVLQVWFQNARAKYRRWTANLEVKANEVQTPETGDNQMPTDTSEDAATMEEPTQSCNFDSSFTHKTNIV</sequence>
<dbReference type="PROSITE" id="PS50023">
    <property type="entry name" value="LIM_DOMAIN_2"/>
    <property type="match status" value="1"/>
</dbReference>
<evidence type="ECO:0000256" key="3">
    <source>
        <dbReference type="ARBA" id="ARBA00022737"/>
    </source>
</evidence>
<dbReference type="GO" id="GO:0030182">
    <property type="term" value="P:neuron differentiation"/>
    <property type="evidence" value="ECO:0007669"/>
    <property type="project" value="TreeGrafter"/>
</dbReference>
<evidence type="ECO:0000256" key="6">
    <source>
        <dbReference type="ARBA" id="ARBA00023125"/>
    </source>
</evidence>
<feature type="domain" description="LIM zinc-binding" evidence="13">
    <location>
        <begin position="223"/>
        <end position="284"/>
    </location>
</feature>
<keyword evidence="5 10" id="KW-0440">LIM domain</keyword>
<evidence type="ECO:0000256" key="4">
    <source>
        <dbReference type="ARBA" id="ARBA00022833"/>
    </source>
</evidence>
<dbReference type="GO" id="GO:0005634">
    <property type="term" value="C:nucleus"/>
    <property type="evidence" value="ECO:0007669"/>
    <property type="project" value="UniProtKB-SubCell"/>
</dbReference>
<dbReference type="SUPFAM" id="SSF46689">
    <property type="entry name" value="Homeodomain-like"/>
    <property type="match status" value="1"/>
</dbReference>
<keyword evidence="4 10" id="KW-0862">Zinc</keyword>
<evidence type="ECO:0000256" key="8">
    <source>
        <dbReference type="ARBA" id="ARBA00023242"/>
    </source>
</evidence>
<protein>
    <submittedName>
        <fullName evidence="16">Uncharacterized protein</fullName>
    </submittedName>
</protein>
<feature type="compositionally biased region" description="Polar residues" evidence="12">
    <location>
        <begin position="394"/>
        <end position="404"/>
    </location>
</feature>
<dbReference type="WBParaSite" id="maker-E.canG7_contigs_1816-snap-gene-0.12-mRNA-1">
    <property type="protein sequence ID" value="maker-E.canG7_contigs_1816-snap-gene-0.12-mRNA-1"/>
    <property type="gene ID" value="EcG7_07353"/>
</dbReference>
<dbReference type="PROSITE" id="PS50071">
    <property type="entry name" value="HOMEOBOX_2"/>
    <property type="match status" value="1"/>
</dbReference>
<evidence type="ECO:0000256" key="1">
    <source>
        <dbReference type="ARBA" id="ARBA00004123"/>
    </source>
</evidence>
<keyword evidence="2 10" id="KW-0479">Metal-binding</keyword>
<keyword evidence="3" id="KW-0677">Repeat</keyword>
<dbReference type="Gene3D" id="1.10.10.60">
    <property type="entry name" value="Homeodomain-like"/>
    <property type="match status" value="1"/>
</dbReference>
<evidence type="ECO:0000259" key="14">
    <source>
        <dbReference type="PROSITE" id="PS50071"/>
    </source>
</evidence>
<feature type="DNA-binding region" description="Homeobox" evidence="9">
    <location>
        <begin position="406"/>
        <end position="465"/>
    </location>
</feature>
<dbReference type="GO" id="GO:0000977">
    <property type="term" value="F:RNA polymerase II transcription regulatory region sequence-specific DNA binding"/>
    <property type="evidence" value="ECO:0007669"/>
    <property type="project" value="TreeGrafter"/>
</dbReference>
<dbReference type="PROSITE" id="PS00027">
    <property type="entry name" value="HOMEOBOX_1"/>
    <property type="match status" value="1"/>
</dbReference>
<evidence type="ECO:0000313" key="16">
    <source>
        <dbReference type="WBParaSite" id="maker-E.canG7_contigs_1816-snap-gene-0.12-mRNA-1"/>
    </source>
</evidence>
<evidence type="ECO:0000313" key="15">
    <source>
        <dbReference type="Proteomes" id="UP000887562"/>
    </source>
</evidence>
<feature type="compositionally biased region" description="Low complexity" evidence="12">
    <location>
        <begin position="366"/>
        <end position="381"/>
    </location>
</feature>
<organism evidence="15 16">
    <name type="scientific">Echinococcus canadensis</name>
    <dbReference type="NCBI Taxonomy" id="519352"/>
    <lineage>
        <taxon>Eukaryota</taxon>
        <taxon>Metazoa</taxon>
        <taxon>Spiralia</taxon>
        <taxon>Lophotrochozoa</taxon>
        <taxon>Platyhelminthes</taxon>
        <taxon>Cestoda</taxon>
        <taxon>Eucestoda</taxon>
        <taxon>Cyclophyllidea</taxon>
        <taxon>Taeniidae</taxon>
        <taxon>Echinococcus</taxon>
        <taxon>Echinococcus canadensis group</taxon>
    </lineage>
</organism>
<comment type="subcellular location">
    <subcellularLocation>
        <location evidence="1 9 11">Nucleus</location>
    </subcellularLocation>
</comment>
<accession>A0A915EXA5</accession>
<dbReference type="PANTHER" id="PTHR24208:SF168">
    <property type="entry name" value="PROTEIN APTEROUS"/>
    <property type="match status" value="1"/>
</dbReference>
<keyword evidence="7 9" id="KW-0371">Homeobox</keyword>